<dbReference type="SUPFAM" id="SSF50156">
    <property type="entry name" value="PDZ domain-like"/>
    <property type="match status" value="1"/>
</dbReference>
<protein>
    <submittedName>
        <fullName evidence="8">PDZ domain-containing protein</fullName>
    </submittedName>
</protein>
<dbReference type="InterPro" id="IPR036034">
    <property type="entry name" value="PDZ_sf"/>
</dbReference>
<evidence type="ECO:0000256" key="2">
    <source>
        <dbReference type="ARBA" id="ARBA00022670"/>
    </source>
</evidence>
<dbReference type="GO" id="GO:0006508">
    <property type="term" value="P:proteolysis"/>
    <property type="evidence" value="ECO:0007669"/>
    <property type="project" value="UniProtKB-KW"/>
</dbReference>
<proteinExistence type="inferred from homology"/>
<dbReference type="EMBL" id="WMEQ01000006">
    <property type="protein sequence ID" value="MYL33953.1"/>
    <property type="molecule type" value="Genomic_DNA"/>
</dbReference>
<comment type="similarity">
    <text evidence="1 5">Belongs to the peptidase S41A family.</text>
</comment>
<dbReference type="PANTHER" id="PTHR32060">
    <property type="entry name" value="TAIL-SPECIFIC PROTEASE"/>
    <property type="match status" value="1"/>
</dbReference>
<dbReference type="RefSeq" id="WP_160909625.1">
    <property type="nucleotide sequence ID" value="NZ_WMEQ01000006.1"/>
</dbReference>
<feature type="chain" id="PRO_5026267657" evidence="6">
    <location>
        <begin position="28"/>
        <end position="454"/>
    </location>
</feature>
<dbReference type="OrthoDB" id="9812068at2"/>
<dbReference type="Gene3D" id="3.90.226.10">
    <property type="entry name" value="2-enoyl-CoA Hydratase, Chain A, domain 1"/>
    <property type="match status" value="1"/>
</dbReference>
<dbReference type="GO" id="GO:0030288">
    <property type="term" value="C:outer membrane-bounded periplasmic space"/>
    <property type="evidence" value="ECO:0007669"/>
    <property type="project" value="TreeGrafter"/>
</dbReference>
<dbReference type="InterPro" id="IPR001478">
    <property type="entry name" value="PDZ"/>
</dbReference>
<evidence type="ECO:0000259" key="7">
    <source>
        <dbReference type="PROSITE" id="PS50106"/>
    </source>
</evidence>
<dbReference type="InterPro" id="IPR005151">
    <property type="entry name" value="Tail-specific_protease"/>
</dbReference>
<dbReference type="GO" id="GO:0004175">
    <property type="term" value="F:endopeptidase activity"/>
    <property type="evidence" value="ECO:0007669"/>
    <property type="project" value="TreeGrafter"/>
</dbReference>
<feature type="signal peptide" evidence="6">
    <location>
        <begin position="1"/>
        <end position="27"/>
    </location>
</feature>
<dbReference type="SUPFAM" id="SSF52096">
    <property type="entry name" value="ClpP/crotonase"/>
    <property type="match status" value="1"/>
</dbReference>
<evidence type="ECO:0000256" key="5">
    <source>
        <dbReference type="RuleBase" id="RU004404"/>
    </source>
</evidence>
<dbReference type="PANTHER" id="PTHR32060:SF30">
    <property type="entry name" value="CARBOXY-TERMINAL PROCESSING PROTEASE CTPA"/>
    <property type="match status" value="1"/>
</dbReference>
<dbReference type="Gene3D" id="2.30.42.10">
    <property type="match status" value="1"/>
</dbReference>
<dbReference type="InterPro" id="IPR029045">
    <property type="entry name" value="ClpP/crotonase-like_dom_sf"/>
</dbReference>
<reference evidence="8 9" key="1">
    <citation type="submission" date="2019-11" db="EMBL/GenBank/DDBJ databases">
        <title>Genome sequences of 17 halophilic strains isolated from different environments.</title>
        <authorList>
            <person name="Furrow R.E."/>
        </authorList>
    </citation>
    <scope>NUCLEOTIDE SEQUENCE [LARGE SCALE GENOMIC DNA]</scope>
    <source>
        <strain evidence="8 9">22514_16_FS</strain>
    </source>
</reference>
<dbReference type="GO" id="GO:0007165">
    <property type="term" value="P:signal transduction"/>
    <property type="evidence" value="ECO:0007669"/>
    <property type="project" value="TreeGrafter"/>
</dbReference>
<sequence>MKHRNKALALLAPLSLALSIVIPTAQAADEETIKEIIKEKYVDELDEDTLKQDVSTILDGLDPYSTYFTKEEFQSFNDSLNQNMVGIGVSLSKEKDSIILQKVFPETPASEAELSAGDVLISVDGTLVADKSVSETIELLKGVTSSTFDVTVKPPEGQQKTVSVTRRNIQLPSITSERLGGNIGYLQLHTFAEDTGKELQQAATKYEDVEHWIIDMQNNPGGYVSTAREVVGAFPNVPTALVAEYRDSTITYAAQKQDKQLTEPISLLINENSASASEIVAGALQDYDAATLYGETTYGKGLLQELMVLPDESALKLTTARFFTPQHNPIQNKGITPDIQTEEPLTKAHLDALNEQYSYKTFEEDTVSASKTFEINVSMATSKEAILDSIHLFELGHKEVDFTLTSSDKDTFLLNPTKNLQTGKDYMLMIHPGWKSNDGIASEKGIMQPVDVEA</sequence>
<name>A0A6I5A0Z8_9BACI</name>
<comment type="caution">
    <text evidence="8">The sequence shown here is derived from an EMBL/GenBank/DDBJ whole genome shotgun (WGS) entry which is preliminary data.</text>
</comment>
<dbReference type="NCBIfam" id="TIGR00225">
    <property type="entry name" value="prc"/>
    <property type="match status" value="1"/>
</dbReference>
<dbReference type="SMART" id="SM00245">
    <property type="entry name" value="TSPc"/>
    <property type="match status" value="1"/>
</dbReference>
<evidence type="ECO:0000256" key="1">
    <source>
        <dbReference type="ARBA" id="ARBA00009179"/>
    </source>
</evidence>
<dbReference type="Pfam" id="PF03572">
    <property type="entry name" value="Peptidase_S41"/>
    <property type="match status" value="1"/>
</dbReference>
<evidence type="ECO:0000313" key="9">
    <source>
        <dbReference type="Proteomes" id="UP000468638"/>
    </source>
</evidence>
<dbReference type="PROSITE" id="PS50106">
    <property type="entry name" value="PDZ"/>
    <property type="match status" value="1"/>
</dbReference>
<keyword evidence="4 5" id="KW-0720">Serine protease</keyword>
<dbReference type="GO" id="GO:0008236">
    <property type="term" value="F:serine-type peptidase activity"/>
    <property type="evidence" value="ECO:0007669"/>
    <property type="project" value="UniProtKB-KW"/>
</dbReference>
<keyword evidence="6" id="KW-0732">Signal</keyword>
<dbReference type="InterPro" id="IPR004447">
    <property type="entry name" value="Peptidase_S41A"/>
</dbReference>
<evidence type="ECO:0000313" key="8">
    <source>
        <dbReference type="EMBL" id="MYL33953.1"/>
    </source>
</evidence>
<dbReference type="Proteomes" id="UP000468638">
    <property type="component" value="Unassembled WGS sequence"/>
</dbReference>
<accession>A0A6I5A0Z8</accession>
<organism evidence="8 9">
    <name type="scientific">Pontibacillus yanchengensis</name>
    <dbReference type="NCBI Taxonomy" id="462910"/>
    <lineage>
        <taxon>Bacteria</taxon>
        <taxon>Bacillati</taxon>
        <taxon>Bacillota</taxon>
        <taxon>Bacilli</taxon>
        <taxon>Bacillales</taxon>
        <taxon>Bacillaceae</taxon>
        <taxon>Pontibacillus</taxon>
    </lineage>
</organism>
<gene>
    <name evidence="8" type="ORF">GLW05_10110</name>
</gene>
<feature type="domain" description="PDZ" evidence="7">
    <location>
        <begin position="77"/>
        <end position="141"/>
    </location>
</feature>
<dbReference type="SMART" id="SM00228">
    <property type="entry name" value="PDZ"/>
    <property type="match status" value="1"/>
</dbReference>
<evidence type="ECO:0000256" key="6">
    <source>
        <dbReference type="SAM" id="SignalP"/>
    </source>
</evidence>
<dbReference type="AlphaFoldDB" id="A0A6I5A0Z8"/>
<keyword evidence="2 5" id="KW-0645">Protease</keyword>
<dbReference type="Pfam" id="PF13180">
    <property type="entry name" value="PDZ_2"/>
    <property type="match status" value="1"/>
</dbReference>
<dbReference type="CDD" id="cd07560">
    <property type="entry name" value="Peptidase_S41_CPP"/>
    <property type="match status" value="1"/>
</dbReference>
<evidence type="ECO:0000256" key="3">
    <source>
        <dbReference type="ARBA" id="ARBA00022801"/>
    </source>
</evidence>
<evidence type="ECO:0000256" key="4">
    <source>
        <dbReference type="ARBA" id="ARBA00022825"/>
    </source>
</evidence>
<dbReference type="Gene3D" id="3.30.750.44">
    <property type="match status" value="1"/>
</dbReference>
<keyword evidence="3 5" id="KW-0378">Hydrolase</keyword>